<keyword evidence="2" id="KW-1185">Reference proteome</keyword>
<dbReference type="AlphaFoldDB" id="A0A9X2E2R9"/>
<dbReference type="Proteomes" id="UP001139157">
    <property type="component" value="Unassembled WGS sequence"/>
</dbReference>
<gene>
    <name evidence="1" type="ORF">NDR86_06930</name>
</gene>
<evidence type="ECO:0000313" key="1">
    <source>
        <dbReference type="EMBL" id="MCM6773202.1"/>
    </source>
</evidence>
<dbReference type="EMBL" id="JAMRXG010000003">
    <property type="protein sequence ID" value="MCM6773202.1"/>
    <property type="molecule type" value="Genomic_DNA"/>
</dbReference>
<dbReference type="RefSeq" id="WP_251910239.1">
    <property type="nucleotide sequence ID" value="NZ_JAMRXG010000003.1"/>
</dbReference>
<sequence>MSRSRIEDVVGGQLAWTEVDLLNIEDGSALSVRGVLEEFGVRVNYFPIGQPRHVLAALGGARPVAPYVIICCHGEDGRILLPELADSIAAEQPFTDRMGPKRVRRHLRVPGSAVISTGCDTGKPALAQAFLDSGAAAYFAPTGAPGGHTALLAVLLLFYELTAGRPLRDAAHRVRGYNDELAMWKLWER</sequence>
<proteinExistence type="predicted"/>
<protein>
    <submittedName>
        <fullName evidence="1">Uncharacterized protein</fullName>
    </submittedName>
</protein>
<reference evidence="1" key="1">
    <citation type="submission" date="2022-06" db="EMBL/GenBank/DDBJ databases">
        <title>Novel species in genus nocardia.</title>
        <authorList>
            <person name="Li F."/>
        </authorList>
    </citation>
    <scope>NUCLEOTIDE SEQUENCE</scope>
    <source>
        <strain evidence="1">CDC141</strain>
    </source>
</reference>
<name>A0A9X2E2R9_9NOCA</name>
<evidence type="ECO:0000313" key="2">
    <source>
        <dbReference type="Proteomes" id="UP001139157"/>
    </source>
</evidence>
<comment type="caution">
    <text evidence="1">The sequence shown here is derived from an EMBL/GenBank/DDBJ whole genome shotgun (WGS) entry which is preliminary data.</text>
</comment>
<organism evidence="1 2">
    <name type="scientific">Nocardia pulmonis</name>
    <dbReference type="NCBI Taxonomy" id="2951408"/>
    <lineage>
        <taxon>Bacteria</taxon>
        <taxon>Bacillati</taxon>
        <taxon>Actinomycetota</taxon>
        <taxon>Actinomycetes</taxon>
        <taxon>Mycobacteriales</taxon>
        <taxon>Nocardiaceae</taxon>
        <taxon>Nocardia</taxon>
    </lineage>
</organism>
<accession>A0A9X2E2R9</accession>